<dbReference type="AlphaFoldDB" id="A0A183KKR7"/>
<dbReference type="Gene3D" id="1.10.287.2900">
    <property type="match status" value="1"/>
</dbReference>
<evidence type="ECO:0000313" key="2">
    <source>
        <dbReference type="EMBL" id="VDP59723.1"/>
    </source>
</evidence>
<proteinExistence type="predicted"/>
<reference evidence="2 3" key="2">
    <citation type="submission" date="2018-11" db="EMBL/GenBank/DDBJ databases">
        <authorList>
            <consortium name="Pathogen Informatics"/>
        </authorList>
    </citation>
    <scope>NUCLEOTIDE SEQUENCE [LARGE SCALE GENOMIC DNA]</scope>
    <source>
        <strain evidence="2">Dakar</strain>
        <strain evidence="3">Dakar, Senegal</strain>
    </source>
</reference>
<evidence type="ECO:0000259" key="1">
    <source>
        <dbReference type="Pfam" id="PF05206"/>
    </source>
</evidence>
<keyword evidence="3" id="KW-1185">Reference proteome</keyword>
<dbReference type="GO" id="GO:0008168">
    <property type="term" value="F:methyltransferase activity"/>
    <property type="evidence" value="ECO:0007669"/>
    <property type="project" value="InterPro"/>
</dbReference>
<dbReference type="EMBL" id="UZAK01037803">
    <property type="protein sequence ID" value="VDP59723.1"/>
    <property type="molecule type" value="Genomic_DNA"/>
</dbReference>
<dbReference type="WBParaSite" id="SCUD_0001563201-mRNA-1">
    <property type="protein sequence ID" value="SCUD_0001563201-mRNA-1"/>
    <property type="gene ID" value="SCUD_0001563201"/>
</dbReference>
<dbReference type="Pfam" id="PF05206">
    <property type="entry name" value="TRM13"/>
    <property type="match status" value="1"/>
</dbReference>
<dbReference type="STRING" id="6186.A0A183KKR7"/>
<protein>
    <submittedName>
        <fullName evidence="4">TRM13 domain-containing protein</fullName>
    </submittedName>
</protein>
<sequence length="278" mass="31712">MSNPIKHGVTFLTREEAHSTLRLEDYYDIDRKFSKPGFRTEDGQFNWHCSCVSSYISGPCGYFFRNFMQNIDKFLKSEDAFEKQQNRNLFIQLHSQLLGCLKAHPVYYKSFMDEYASPLDSLMKDVYDVTGINSANLCDRKIVPKMSLADVSAFTTLRLIARLEELSTVNQDTNVSENNFSVNPEHAIRGSTRHIYQNGCLIGVLEKENLLTTGNLYLEFGPGRAGLSHWINNCLASSELGSRCYDRFPGVWPVKAPETDFIVVELNSVRNKVCCKKE</sequence>
<dbReference type="InterPro" id="IPR007871">
    <property type="entry name" value="Methyltransferase_TRM13"/>
</dbReference>
<gene>
    <name evidence="2" type="ORF">SCUD_LOCUS15627</name>
</gene>
<name>A0A183KKR7_9TREM</name>
<reference evidence="4" key="1">
    <citation type="submission" date="2016-06" db="UniProtKB">
        <authorList>
            <consortium name="WormBaseParasite"/>
        </authorList>
    </citation>
    <scope>IDENTIFICATION</scope>
</reference>
<dbReference type="Proteomes" id="UP000279833">
    <property type="component" value="Unassembled WGS sequence"/>
</dbReference>
<evidence type="ECO:0000313" key="3">
    <source>
        <dbReference type="Proteomes" id="UP000279833"/>
    </source>
</evidence>
<dbReference type="GO" id="GO:0008033">
    <property type="term" value="P:tRNA processing"/>
    <property type="evidence" value="ECO:0007669"/>
    <property type="project" value="InterPro"/>
</dbReference>
<evidence type="ECO:0000313" key="4">
    <source>
        <dbReference type="WBParaSite" id="SCUD_0001563201-mRNA-1"/>
    </source>
</evidence>
<organism evidence="4">
    <name type="scientific">Schistosoma curassoni</name>
    <dbReference type="NCBI Taxonomy" id="6186"/>
    <lineage>
        <taxon>Eukaryota</taxon>
        <taxon>Metazoa</taxon>
        <taxon>Spiralia</taxon>
        <taxon>Lophotrochozoa</taxon>
        <taxon>Platyhelminthes</taxon>
        <taxon>Trematoda</taxon>
        <taxon>Digenea</taxon>
        <taxon>Strigeidida</taxon>
        <taxon>Schistosomatoidea</taxon>
        <taxon>Schistosomatidae</taxon>
        <taxon>Schistosoma</taxon>
    </lineage>
</organism>
<feature type="domain" description="Methyltransferase TRM13" evidence="1">
    <location>
        <begin position="197"/>
        <end position="273"/>
    </location>
</feature>
<accession>A0A183KKR7</accession>